<reference evidence="3 4" key="1">
    <citation type="submission" date="2019-01" db="EMBL/GenBank/DDBJ databases">
        <authorList>
            <person name="Brito A."/>
        </authorList>
    </citation>
    <scope>NUCLEOTIDE SEQUENCE [LARGE SCALE GENOMIC DNA]</scope>
    <source>
        <strain evidence="3">1</strain>
    </source>
</reference>
<dbReference type="SUPFAM" id="SSF51445">
    <property type="entry name" value="(Trans)glycosidases"/>
    <property type="match status" value="1"/>
</dbReference>
<dbReference type="InterPro" id="IPR017853">
    <property type="entry name" value="GH"/>
</dbReference>
<evidence type="ECO:0000259" key="2">
    <source>
        <dbReference type="Pfam" id="PF02638"/>
    </source>
</evidence>
<dbReference type="OrthoDB" id="503979at2"/>
<keyword evidence="1" id="KW-0732">Signal</keyword>
<accession>A0A563VT07</accession>
<dbReference type="EMBL" id="CAACVJ010000195">
    <property type="protein sequence ID" value="VEP14602.1"/>
    <property type="molecule type" value="Genomic_DNA"/>
</dbReference>
<dbReference type="PANTHER" id="PTHR43405">
    <property type="entry name" value="GLYCOSYL HYDROLASE DIGH"/>
    <property type="match status" value="1"/>
</dbReference>
<dbReference type="PANTHER" id="PTHR43405:SF1">
    <property type="entry name" value="GLYCOSYL HYDROLASE DIGH"/>
    <property type="match status" value="1"/>
</dbReference>
<dbReference type="AlphaFoldDB" id="A0A563VT07"/>
<dbReference type="Gene3D" id="3.20.20.80">
    <property type="entry name" value="Glycosidases"/>
    <property type="match status" value="1"/>
</dbReference>
<dbReference type="InterPro" id="IPR003790">
    <property type="entry name" value="GHL10"/>
</dbReference>
<evidence type="ECO:0000313" key="3">
    <source>
        <dbReference type="EMBL" id="VEP14602.1"/>
    </source>
</evidence>
<organism evidence="3 4">
    <name type="scientific">Hyella patelloides LEGE 07179</name>
    <dbReference type="NCBI Taxonomy" id="945734"/>
    <lineage>
        <taxon>Bacteria</taxon>
        <taxon>Bacillati</taxon>
        <taxon>Cyanobacteriota</taxon>
        <taxon>Cyanophyceae</taxon>
        <taxon>Pleurocapsales</taxon>
        <taxon>Hyellaceae</taxon>
        <taxon>Hyella</taxon>
    </lineage>
</organism>
<feature type="domain" description="Glycosyl hydrolase-like 10" evidence="2">
    <location>
        <begin position="4"/>
        <end position="280"/>
    </location>
</feature>
<protein>
    <recommendedName>
        <fullName evidence="2">Glycosyl hydrolase-like 10 domain-containing protein</fullName>
    </recommendedName>
</protein>
<name>A0A563VT07_9CYAN</name>
<evidence type="ECO:0000313" key="4">
    <source>
        <dbReference type="Proteomes" id="UP000320055"/>
    </source>
</evidence>
<dbReference type="Pfam" id="PF02638">
    <property type="entry name" value="GHL10"/>
    <property type="match status" value="1"/>
</dbReference>
<proteinExistence type="predicted"/>
<sequence>MKQIQGVWIANHPHSQVLASLENTKQAIKYLKEKEFNTIFPVIWNRGYTLYPSAVMQSYDFPKIDPFYDKQNRDPIAEIITEAHQNDIKVIPWFEYGFAASHLISGGHLLKQNPDWKAINSQGERVTHGGLTWMNGFHPQVQQFMLELVLEVVKKYDVDGIQGCDRFPAAPIQSGYDTYTVSKYQREFNHAPPKNDRDPQWIQWRANLLTEFLANLYQQVKAVKPNILLSLAPAVYPFCLQNLLQDSKAWVNKGLVDIIHPQIYRSDFFRYRHEVNQIKKYFNSSDLAKFAPGIALKANNKYVSKQDLQKYLKLNQKTGFCGQVIFHYEELRSSSNDKN</sequence>
<dbReference type="Proteomes" id="UP000320055">
    <property type="component" value="Unassembled WGS sequence"/>
</dbReference>
<dbReference type="InterPro" id="IPR052177">
    <property type="entry name" value="Divisome_Glycosyl_Hydrolase"/>
</dbReference>
<keyword evidence="4" id="KW-1185">Reference proteome</keyword>
<dbReference type="RefSeq" id="WP_144873266.1">
    <property type="nucleotide sequence ID" value="NZ_LR214017.1"/>
</dbReference>
<gene>
    <name evidence="3" type="ORF">H1P_2740004</name>
</gene>
<evidence type="ECO:0000256" key="1">
    <source>
        <dbReference type="ARBA" id="ARBA00022729"/>
    </source>
</evidence>